<keyword evidence="1" id="KW-0812">Transmembrane</keyword>
<keyword evidence="1" id="KW-1133">Transmembrane helix</keyword>
<feature type="transmembrane region" description="Helical" evidence="1">
    <location>
        <begin position="135"/>
        <end position="152"/>
    </location>
</feature>
<feature type="transmembrane region" description="Helical" evidence="1">
    <location>
        <begin position="364"/>
        <end position="381"/>
    </location>
</feature>
<feature type="transmembrane region" description="Helical" evidence="1">
    <location>
        <begin position="167"/>
        <end position="193"/>
    </location>
</feature>
<accession>A0A0G1ES32</accession>
<feature type="transmembrane region" description="Helical" evidence="1">
    <location>
        <begin position="311"/>
        <end position="328"/>
    </location>
</feature>
<feature type="transmembrane region" description="Helical" evidence="1">
    <location>
        <begin position="277"/>
        <end position="299"/>
    </location>
</feature>
<dbReference type="Proteomes" id="UP000034543">
    <property type="component" value="Unassembled WGS sequence"/>
</dbReference>
<name>A0A0G1ES32_9BACT</name>
<dbReference type="EMBL" id="LCFB01000004">
    <property type="protein sequence ID" value="KKS85876.1"/>
    <property type="molecule type" value="Genomic_DNA"/>
</dbReference>
<reference evidence="2 3" key="1">
    <citation type="journal article" date="2015" name="Nature">
        <title>rRNA introns, odd ribosomes, and small enigmatic genomes across a large radiation of phyla.</title>
        <authorList>
            <person name="Brown C.T."/>
            <person name="Hug L.A."/>
            <person name="Thomas B.C."/>
            <person name="Sharon I."/>
            <person name="Castelle C.J."/>
            <person name="Singh A."/>
            <person name="Wilkins M.J."/>
            <person name="Williams K.H."/>
            <person name="Banfield J.F."/>
        </authorList>
    </citation>
    <scope>NUCLEOTIDE SEQUENCE [LARGE SCALE GENOMIC DNA]</scope>
</reference>
<gene>
    <name evidence="2" type="ORF">UV59_C0004G0024</name>
</gene>
<protein>
    <submittedName>
        <fullName evidence="2">Uncharacterized protein</fullName>
    </submittedName>
</protein>
<evidence type="ECO:0000256" key="1">
    <source>
        <dbReference type="SAM" id="Phobius"/>
    </source>
</evidence>
<dbReference type="AlphaFoldDB" id="A0A0G1ES32"/>
<proteinExistence type="predicted"/>
<feature type="transmembrane region" description="Helical" evidence="1">
    <location>
        <begin position="112"/>
        <end position="128"/>
    </location>
</feature>
<feature type="transmembrane region" description="Helical" evidence="1">
    <location>
        <begin position="205"/>
        <end position="231"/>
    </location>
</feature>
<sequence length="474" mass="55204">MGIWPQKYSKKTLAFFSLSAVLVFLLFKSAFSSYFFQDDWFSLRISQAYSITDIFRFFLPVKGVVYYRPLGMQVPFFISQTLFGFTPLPLRIATFSIHLVNGWLVYRLLKKIIGSTSFALASAFLYATSATQMIIFYWAATIAFVLAPFFYLRSVLNFFDKKEWRSWVWFVAGMLVNELLITLPAVVTMYALIKGKLEVKRTVKFWLTALVYFVFRLKIVSFSTTGGYTFLTSMHQVVLNLRNYLLWAFNWPDEITNQFASFIRLNPEFMRGFLKYVSVWTIESALILLCFVVVPLITVVKRKILKPELKLLGFGLFWFIVTLSPVLLFSKHFFSYYVPLPLVGLLIFFGVLWQRIRYTSSHRYATPLLLIICSVWYWAAMNTMQFNTHIHWSVRRANRSELLVTKLLNAYPELPNNAVVLIPPKSDEENRWALGESNAVKLLYDNSTLETFFGTRTEYSLAFPDSQQQLFVLP</sequence>
<organism evidence="2 3">
    <name type="scientific">Candidatus Gottesmanbacteria bacterium GW2011_GWA1_43_11</name>
    <dbReference type="NCBI Taxonomy" id="1618436"/>
    <lineage>
        <taxon>Bacteria</taxon>
        <taxon>Candidatus Gottesmaniibacteriota</taxon>
    </lineage>
</organism>
<keyword evidence="1" id="KW-0472">Membrane</keyword>
<evidence type="ECO:0000313" key="3">
    <source>
        <dbReference type="Proteomes" id="UP000034543"/>
    </source>
</evidence>
<dbReference type="STRING" id="1618436.UV59_C0004G0024"/>
<evidence type="ECO:0000313" key="2">
    <source>
        <dbReference type="EMBL" id="KKS85876.1"/>
    </source>
</evidence>
<feature type="transmembrane region" description="Helical" evidence="1">
    <location>
        <begin position="334"/>
        <end position="352"/>
    </location>
</feature>
<comment type="caution">
    <text evidence="2">The sequence shown here is derived from an EMBL/GenBank/DDBJ whole genome shotgun (WGS) entry which is preliminary data.</text>
</comment>
<feature type="transmembrane region" description="Helical" evidence="1">
    <location>
        <begin position="48"/>
        <end position="67"/>
    </location>
</feature>